<name>A0ACB9CSA1_CICIN</name>
<gene>
    <name evidence="1" type="ORF">L2E82_27048</name>
</gene>
<dbReference type="EMBL" id="CM042013">
    <property type="protein sequence ID" value="KAI3737053.1"/>
    <property type="molecule type" value="Genomic_DNA"/>
</dbReference>
<comment type="caution">
    <text evidence="1">The sequence shown here is derived from an EMBL/GenBank/DDBJ whole genome shotgun (WGS) entry which is preliminary data.</text>
</comment>
<reference evidence="2" key="1">
    <citation type="journal article" date="2022" name="Mol. Ecol. Resour.">
        <title>The genomes of chicory, endive, great burdock and yacon provide insights into Asteraceae palaeo-polyploidization history and plant inulin production.</title>
        <authorList>
            <person name="Fan W."/>
            <person name="Wang S."/>
            <person name="Wang H."/>
            <person name="Wang A."/>
            <person name="Jiang F."/>
            <person name="Liu H."/>
            <person name="Zhao H."/>
            <person name="Xu D."/>
            <person name="Zhang Y."/>
        </authorList>
    </citation>
    <scope>NUCLEOTIDE SEQUENCE [LARGE SCALE GENOMIC DNA]</scope>
    <source>
        <strain evidence="2">cv. Punajuju</strain>
    </source>
</reference>
<accession>A0ACB9CSA1</accession>
<dbReference type="Proteomes" id="UP001055811">
    <property type="component" value="Linkage Group LG05"/>
</dbReference>
<sequence length="100" mass="10792">MVLVAGEDVNDGSRKEGGSGSGESLGCSISGIAICLKGYLVEFLLAVCVGAWGYRRFYPCPVYVARRLCPKIIYCVPADLPSPPFQFFGSSVPCLRHLRC</sequence>
<reference evidence="1 2" key="2">
    <citation type="journal article" date="2022" name="Mol. Ecol. Resour.">
        <title>The genomes of chicory, endive, great burdock and yacon provide insights into Asteraceae paleo-polyploidization history and plant inulin production.</title>
        <authorList>
            <person name="Fan W."/>
            <person name="Wang S."/>
            <person name="Wang H."/>
            <person name="Wang A."/>
            <person name="Jiang F."/>
            <person name="Liu H."/>
            <person name="Zhao H."/>
            <person name="Xu D."/>
            <person name="Zhang Y."/>
        </authorList>
    </citation>
    <scope>NUCLEOTIDE SEQUENCE [LARGE SCALE GENOMIC DNA]</scope>
    <source>
        <strain evidence="2">cv. Punajuju</strain>
        <tissue evidence="1">Leaves</tissue>
    </source>
</reference>
<organism evidence="1 2">
    <name type="scientific">Cichorium intybus</name>
    <name type="common">Chicory</name>
    <dbReference type="NCBI Taxonomy" id="13427"/>
    <lineage>
        <taxon>Eukaryota</taxon>
        <taxon>Viridiplantae</taxon>
        <taxon>Streptophyta</taxon>
        <taxon>Embryophyta</taxon>
        <taxon>Tracheophyta</taxon>
        <taxon>Spermatophyta</taxon>
        <taxon>Magnoliopsida</taxon>
        <taxon>eudicotyledons</taxon>
        <taxon>Gunneridae</taxon>
        <taxon>Pentapetalae</taxon>
        <taxon>asterids</taxon>
        <taxon>campanulids</taxon>
        <taxon>Asterales</taxon>
        <taxon>Asteraceae</taxon>
        <taxon>Cichorioideae</taxon>
        <taxon>Cichorieae</taxon>
        <taxon>Cichoriinae</taxon>
        <taxon>Cichorium</taxon>
    </lineage>
</organism>
<protein>
    <submittedName>
        <fullName evidence="1">Uncharacterized protein</fullName>
    </submittedName>
</protein>
<evidence type="ECO:0000313" key="2">
    <source>
        <dbReference type="Proteomes" id="UP001055811"/>
    </source>
</evidence>
<evidence type="ECO:0000313" key="1">
    <source>
        <dbReference type="EMBL" id="KAI3737053.1"/>
    </source>
</evidence>
<keyword evidence="2" id="KW-1185">Reference proteome</keyword>
<proteinExistence type="predicted"/>